<evidence type="ECO:0000313" key="3">
    <source>
        <dbReference type="Proteomes" id="UP001597601"/>
    </source>
</evidence>
<gene>
    <name evidence="2" type="ORF">ACFSYC_04030</name>
</gene>
<protein>
    <submittedName>
        <fullName evidence="2">Glycosyl hydrolase family 28-related protein</fullName>
    </submittedName>
</protein>
<dbReference type="GO" id="GO:0016787">
    <property type="term" value="F:hydrolase activity"/>
    <property type="evidence" value="ECO:0007669"/>
    <property type="project" value="UniProtKB-KW"/>
</dbReference>
<comment type="caution">
    <text evidence="2">The sequence shown here is derived from an EMBL/GenBank/DDBJ whole genome shotgun (WGS) entry which is preliminary data.</text>
</comment>
<keyword evidence="3" id="KW-1185">Reference proteome</keyword>
<reference evidence="3" key="1">
    <citation type="journal article" date="2019" name="Int. J. Syst. Evol. Microbiol.">
        <title>The Global Catalogue of Microorganisms (GCM) 10K type strain sequencing project: providing services to taxonomists for standard genome sequencing and annotation.</title>
        <authorList>
            <consortium name="The Broad Institute Genomics Platform"/>
            <consortium name="The Broad Institute Genome Sequencing Center for Infectious Disease"/>
            <person name="Wu L."/>
            <person name="Ma J."/>
        </authorList>
    </citation>
    <scope>NUCLEOTIDE SEQUENCE [LARGE SCALE GENOMIC DNA]</scope>
    <source>
        <strain evidence="3">KCTC 52232</strain>
    </source>
</reference>
<sequence length="531" mass="56769">MKKMLLAATVFACSLNFGCKKDGLSPTSQIDAFSTASTTLTPQDTLLSHILASKIIVPANAVSVKNYGAIGDGVKDDTQAIINAMIYAKAKGLNTVYFPAGTYAIQGKGIGTGVIPLLNGVGLMGEGATKSHIKLSGGRFNPNSIFYQAWWDEPVVSNVIIQGLDFDGNMANQTFDAAYEFCHALSINNGQNIEVKNCKFQSFRGDGVLFGDTFLSSPNLRMTSNVSVHDNEFYKIYREGAMFCAVNGGSFYSNYLHGDGFFVGGVDIERHTVNETVLNVSVYSNTFDFRDGFGSPERGGPVVKYRRAVTIGFFYTGYTNNTVDGRAAGHKVYGNTIYQGQIDCWGHTNVSITNNTITNTYENIEGVRWVTAPAINISDPGSTAGLSNVIVTGNKITSAMDGNGILFNNYTGVTASSNTINATKRDGINIYNSSGVFNANIIQNIGSPSYKVSGIVINGKCSGLVVSNNKVSDTNVGTSRGINYAIAIQSKLEGTVPPTIQSNTATNLLNGVVSEYYEQLGYVLLSGNLSL</sequence>
<dbReference type="InterPro" id="IPR006626">
    <property type="entry name" value="PbH1"/>
</dbReference>
<dbReference type="EMBL" id="JBHUON010000003">
    <property type="protein sequence ID" value="MFD2863848.1"/>
    <property type="molecule type" value="Genomic_DNA"/>
</dbReference>
<evidence type="ECO:0000259" key="1">
    <source>
        <dbReference type="Pfam" id="PF12708"/>
    </source>
</evidence>
<dbReference type="Gene3D" id="2.160.20.10">
    <property type="entry name" value="Single-stranded right-handed beta-helix, Pectin lyase-like"/>
    <property type="match status" value="2"/>
</dbReference>
<dbReference type="InterPro" id="IPR012334">
    <property type="entry name" value="Pectin_lyas_fold"/>
</dbReference>
<dbReference type="SMART" id="SM00710">
    <property type="entry name" value="PbH1"/>
    <property type="match status" value="8"/>
</dbReference>
<dbReference type="InterPro" id="IPR011050">
    <property type="entry name" value="Pectin_lyase_fold/virulence"/>
</dbReference>
<proteinExistence type="predicted"/>
<organism evidence="2 3">
    <name type="scientific">Mucilaginibacter antarcticus</name>
    <dbReference type="NCBI Taxonomy" id="1855725"/>
    <lineage>
        <taxon>Bacteria</taxon>
        <taxon>Pseudomonadati</taxon>
        <taxon>Bacteroidota</taxon>
        <taxon>Sphingobacteriia</taxon>
        <taxon>Sphingobacteriales</taxon>
        <taxon>Sphingobacteriaceae</taxon>
        <taxon>Mucilaginibacter</taxon>
    </lineage>
</organism>
<feature type="domain" description="Rhamnogalacturonase A/B/Epimerase-like pectate lyase" evidence="1">
    <location>
        <begin position="62"/>
        <end position="207"/>
    </location>
</feature>
<dbReference type="Proteomes" id="UP001597601">
    <property type="component" value="Unassembled WGS sequence"/>
</dbReference>
<accession>A0ABW5XPL6</accession>
<evidence type="ECO:0000313" key="2">
    <source>
        <dbReference type="EMBL" id="MFD2863848.1"/>
    </source>
</evidence>
<dbReference type="SUPFAM" id="SSF51126">
    <property type="entry name" value="Pectin lyase-like"/>
    <property type="match status" value="2"/>
</dbReference>
<dbReference type="InterPro" id="IPR024535">
    <property type="entry name" value="RHGA/B-epi-like_pectate_lyase"/>
</dbReference>
<dbReference type="RefSeq" id="WP_377123786.1">
    <property type="nucleotide sequence ID" value="NZ_JBHUON010000003.1"/>
</dbReference>
<name>A0ABW5XPL6_9SPHI</name>
<dbReference type="Pfam" id="PF12708">
    <property type="entry name" value="Pect-lyase_RHGA_epim"/>
    <property type="match status" value="1"/>
</dbReference>
<keyword evidence="2" id="KW-0378">Hydrolase</keyword>